<gene>
    <name evidence="5" type="ORF">C1H46_023663</name>
</gene>
<dbReference type="InterPro" id="IPR036396">
    <property type="entry name" value="Cyt_P450_sf"/>
</dbReference>
<evidence type="ECO:0000259" key="2">
    <source>
        <dbReference type="Pfam" id="PF06792"/>
    </source>
</evidence>
<keyword evidence="6" id="KW-1185">Reference proteome</keyword>
<dbReference type="PANTHER" id="PTHR31862">
    <property type="entry name" value="UPF0261 DOMAIN PROTEIN (AFU_ORTHOLOGUE AFUA_1G10120)"/>
    <property type="match status" value="1"/>
</dbReference>
<feature type="domain" description="TIM-barrel" evidence="3">
    <location>
        <begin position="493"/>
        <end position="628"/>
    </location>
</feature>
<proteinExistence type="predicted"/>
<dbReference type="Gene3D" id="1.10.630.10">
    <property type="entry name" value="Cytochrome P450"/>
    <property type="match status" value="1"/>
</dbReference>
<evidence type="ECO:0000313" key="5">
    <source>
        <dbReference type="EMBL" id="TQD90823.1"/>
    </source>
</evidence>
<dbReference type="GO" id="GO:0020037">
    <property type="term" value="F:heme binding"/>
    <property type="evidence" value="ECO:0007669"/>
    <property type="project" value="InterPro"/>
</dbReference>
<dbReference type="InterPro" id="IPR044122">
    <property type="entry name" value="UPF0261_N"/>
</dbReference>
<dbReference type="SUPFAM" id="SSF51621">
    <property type="entry name" value="Phosphoenolpyruvate/pyruvate domain"/>
    <property type="match status" value="1"/>
</dbReference>
<dbReference type="SUPFAM" id="SSF48264">
    <property type="entry name" value="Cytochrome P450"/>
    <property type="match status" value="1"/>
</dbReference>
<keyword evidence="1" id="KW-0408">Iron</keyword>
<dbReference type="PRINTS" id="PR00385">
    <property type="entry name" value="P450"/>
</dbReference>
<dbReference type="InterPro" id="IPR009215">
    <property type="entry name" value="TIM-br_IGPS-like"/>
</dbReference>
<evidence type="ECO:0000313" key="6">
    <source>
        <dbReference type="Proteomes" id="UP000315295"/>
    </source>
</evidence>
<feature type="domain" description="UPF0261" evidence="4">
    <location>
        <begin position="191"/>
        <end position="286"/>
    </location>
</feature>
<evidence type="ECO:0000259" key="4">
    <source>
        <dbReference type="Pfam" id="PF23189"/>
    </source>
</evidence>
<comment type="caution">
    <text evidence="5">The sequence shown here is derived from an EMBL/GenBank/DDBJ whole genome shotgun (WGS) entry which is preliminary data.</text>
</comment>
<dbReference type="PANTHER" id="PTHR31862:SF1">
    <property type="entry name" value="UPF0261 DOMAIN PROTEIN (AFU_ORTHOLOGUE AFUA_1G10120)"/>
    <property type="match status" value="1"/>
</dbReference>
<dbReference type="InterPro" id="IPR001128">
    <property type="entry name" value="Cyt_P450"/>
</dbReference>
<dbReference type="GO" id="GO:0005506">
    <property type="term" value="F:iron ion binding"/>
    <property type="evidence" value="ECO:0007669"/>
    <property type="project" value="InterPro"/>
</dbReference>
<keyword evidence="1" id="KW-0349">Heme</keyword>
<dbReference type="Gene3D" id="3.40.50.12020">
    <property type="entry name" value="Uncharacterised protein family UPF0261, NN domain"/>
    <property type="match status" value="1"/>
</dbReference>
<dbReference type="GO" id="GO:0016705">
    <property type="term" value="F:oxidoreductase activity, acting on paired donors, with incorporation or reduction of molecular oxygen"/>
    <property type="evidence" value="ECO:0007669"/>
    <property type="project" value="InterPro"/>
</dbReference>
<dbReference type="EMBL" id="VIEB01000442">
    <property type="protein sequence ID" value="TQD90823.1"/>
    <property type="molecule type" value="Genomic_DNA"/>
</dbReference>
<dbReference type="Pfam" id="PF00067">
    <property type="entry name" value="p450"/>
    <property type="match status" value="1"/>
</dbReference>
<dbReference type="PRINTS" id="PR00463">
    <property type="entry name" value="EP450I"/>
</dbReference>
<protein>
    <submittedName>
        <fullName evidence="5">Uncharacterized protein</fullName>
    </submittedName>
</protein>
<evidence type="ECO:0000256" key="1">
    <source>
        <dbReference type="PIRSR" id="PIRSR602401-1"/>
    </source>
</evidence>
<feature type="domain" description="TIM-barrel" evidence="3">
    <location>
        <begin position="421"/>
        <end position="474"/>
    </location>
</feature>
<evidence type="ECO:0000259" key="3">
    <source>
        <dbReference type="Pfam" id="PF09370"/>
    </source>
</evidence>
<reference evidence="5 6" key="1">
    <citation type="journal article" date="2019" name="G3 (Bethesda)">
        <title>Sequencing of a Wild Apple (Malus baccata) Genome Unravels the Differences Between Cultivated and Wild Apple Species Regarding Disease Resistance and Cold Tolerance.</title>
        <authorList>
            <person name="Chen X."/>
        </authorList>
    </citation>
    <scope>NUCLEOTIDE SEQUENCE [LARGE SCALE GENOMIC DNA]</scope>
    <source>
        <strain evidence="6">cv. Shandingzi</strain>
        <tissue evidence="5">Leaves</tissue>
    </source>
</reference>
<sequence>MPANKIPRVFCIGTSDTKLDDLRFLAESVRSHLDSFSTTSSLKVKVSVVDVSASRTKTDTNPTDFEFVSRKEILCHYSEAAADQLLMDRGEAVAVMSKALENFLTQAQKDDVLARAVSLEGSEGTALISSALRSLPIGVPKLIVSTVASGRTDHYLSRVVLSNAAAAFCGMVVGRVGRGGDSDGGGGGVEKSTVGLTMFGVTTQCVNEVKERLEKEGHEALVFHVTGVGGRAIESLVRDGFIKGVLDITTTEVADYVVWGVMACDASRFDAIIEKRIRLVPKIVCVDNSEKILIIFQVSLMRTTVVENKKFAGFIADKLNTSSSKVVVCLPQKGIAALDVKVFPHHKNDPEFVNALVDFFLEISTKSYIQCTPKVSTPESNQQIHESSVSKIYLSSSETVPRNLSDFPDARPETLQGTSVVLQQLKDQINRGIPIIGAGAGTGISAKFEEAGGVDLMVVYNSGCFCMAGRESLFADVELMMMIGGEEGGVNKFSGVQKFPTVGFYDGKFRQNLEETGMGYLLEVEMIEKAHMMGLLTAPYAFNQDEAMQMAKAGADIIVAIMGLTTSGSRGAKTAVSLEESVVRVQNIADAASRINPNAIVLCHGGPISGPREAEFKLKNTKGVHGFIWGIKCGEVTCRTGYHLHGPRVQIDFHQLKFHMGRQPLIIVADAELCREVGIKKFQDINNRSIPSPIAASPLHQKGLFFTRDARWSTMRNTILSLYQPSHLASLVPTMQSFIESATQKLDSSKETEDITFSNLSLRLATDVIGQAAFGVNFGLSKLESINESIDKIDSKDNNDDDQVSDFINQHIYSTTQLKMDLSGSFSIILGFLAPILQEPFRQVLKRIPGTMDWKVERTNRKLSGRLDEIVVKRMKDSGRGSKDFLSLIMNARESETVAKNVFTQDYISAVTYEHLLAGSATTSFTLSSIVYLVAGHPEVERKLLAEIDGFGPPDQMPTAHDLQHKFPYIDQALIFQMQVIKEAMRFYLVSPLVARETSREVKIGGYLLPKGTWVWLALGVLAKDPNNFPEPDTFRPERFDPDCNEEKQRHPYAFIPFGIGPRACIGQKFSLQELKLSLIHLYRKYVFRHSPNMEKPLALEYGIVLNFKNGVKVRVVKR</sequence>
<dbReference type="Gene3D" id="3.20.20.70">
    <property type="entry name" value="Aldolase class I"/>
    <property type="match status" value="2"/>
</dbReference>
<feature type="domain" description="UPF0261" evidence="2">
    <location>
        <begin position="7"/>
        <end position="156"/>
    </location>
</feature>
<name>A0A540LWD1_MALBA</name>
<organism evidence="5 6">
    <name type="scientific">Malus baccata</name>
    <name type="common">Siberian crab apple</name>
    <name type="synonym">Pyrus baccata</name>
    <dbReference type="NCBI Taxonomy" id="106549"/>
    <lineage>
        <taxon>Eukaryota</taxon>
        <taxon>Viridiplantae</taxon>
        <taxon>Streptophyta</taxon>
        <taxon>Embryophyta</taxon>
        <taxon>Tracheophyta</taxon>
        <taxon>Spermatophyta</taxon>
        <taxon>Magnoliopsida</taxon>
        <taxon>eudicotyledons</taxon>
        <taxon>Gunneridae</taxon>
        <taxon>Pentapetalae</taxon>
        <taxon>rosids</taxon>
        <taxon>fabids</taxon>
        <taxon>Rosales</taxon>
        <taxon>Rosaceae</taxon>
        <taxon>Amygdaloideae</taxon>
        <taxon>Maleae</taxon>
        <taxon>Malus</taxon>
    </lineage>
</organism>
<dbReference type="Proteomes" id="UP000315295">
    <property type="component" value="Unassembled WGS sequence"/>
</dbReference>
<dbReference type="Pfam" id="PF09370">
    <property type="entry name" value="PEP_hydrolase"/>
    <property type="match status" value="2"/>
</dbReference>
<dbReference type="InterPro" id="IPR017972">
    <property type="entry name" value="Cyt_P450_CS"/>
</dbReference>
<dbReference type="InterPro" id="IPR002401">
    <property type="entry name" value="Cyt_P450_E_grp-I"/>
</dbReference>
<dbReference type="InterPro" id="IPR013785">
    <property type="entry name" value="Aldolase_TIM"/>
</dbReference>
<dbReference type="InterPro" id="IPR015813">
    <property type="entry name" value="Pyrv/PenolPyrv_kinase-like_dom"/>
</dbReference>
<dbReference type="STRING" id="106549.A0A540LWD1"/>
<keyword evidence="1" id="KW-0479">Metal-binding</keyword>
<dbReference type="Pfam" id="PF23189">
    <property type="entry name" value="UPF0261_C"/>
    <property type="match status" value="2"/>
</dbReference>
<accession>A0A540LWD1</accession>
<feature type="domain" description="UPF0261" evidence="4">
    <location>
        <begin position="297"/>
        <end position="360"/>
    </location>
</feature>
<dbReference type="CDD" id="cd15488">
    <property type="entry name" value="Tm-1-like"/>
    <property type="match status" value="1"/>
</dbReference>
<dbReference type="InterPro" id="IPR056778">
    <property type="entry name" value="UPF0261_C"/>
</dbReference>
<comment type="cofactor">
    <cofactor evidence="1">
        <name>heme</name>
        <dbReference type="ChEBI" id="CHEBI:30413"/>
    </cofactor>
</comment>
<dbReference type="AlphaFoldDB" id="A0A540LWD1"/>
<dbReference type="InterPro" id="IPR051353">
    <property type="entry name" value="Tobamovirus_resist_UPF0261"/>
</dbReference>
<dbReference type="Pfam" id="PF06792">
    <property type="entry name" value="UPF0261"/>
    <property type="match status" value="1"/>
</dbReference>
<dbReference type="Gene3D" id="3.40.50.12030">
    <property type="entry name" value="Uncharacterised protein family UPF0261, NC domain"/>
    <property type="match status" value="2"/>
</dbReference>
<dbReference type="PROSITE" id="PS00086">
    <property type="entry name" value="CYTOCHROME_P450"/>
    <property type="match status" value="1"/>
</dbReference>
<dbReference type="GO" id="GO:0004497">
    <property type="term" value="F:monooxygenase activity"/>
    <property type="evidence" value="ECO:0007669"/>
    <property type="project" value="InterPro"/>
</dbReference>
<feature type="binding site" description="axial binding residue" evidence="1">
    <location>
        <position position="1065"/>
    </location>
    <ligand>
        <name>heme</name>
        <dbReference type="ChEBI" id="CHEBI:30413"/>
    </ligand>
    <ligandPart>
        <name>Fe</name>
        <dbReference type="ChEBI" id="CHEBI:18248"/>
    </ligandPart>
</feature>